<accession>A0A511DMM4</accession>
<proteinExistence type="predicted"/>
<reference evidence="1 2" key="1">
    <citation type="submission" date="2019-07" db="EMBL/GenBank/DDBJ databases">
        <title>Whole genome shotgun sequence of Pseudonocardia sulfidoxydans NBRC 16205.</title>
        <authorList>
            <person name="Hosoyama A."/>
            <person name="Uohara A."/>
            <person name="Ohji S."/>
            <person name="Ichikawa N."/>
        </authorList>
    </citation>
    <scope>NUCLEOTIDE SEQUENCE [LARGE SCALE GENOMIC DNA]</scope>
    <source>
        <strain evidence="1 2">NBRC 16205</strain>
    </source>
</reference>
<evidence type="ECO:0000313" key="1">
    <source>
        <dbReference type="EMBL" id="GEL26066.1"/>
    </source>
</evidence>
<comment type="caution">
    <text evidence="1">The sequence shown here is derived from an EMBL/GenBank/DDBJ whole genome shotgun (WGS) entry which is preliminary data.</text>
</comment>
<dbReference type="EMBL" id="BJVJ01000073">
    <property type="protein sequence ID" value="GEL26066.1"/>
    <property type="molecule type" value="Genomic_DNA"/>
</dbReference>
<dbReference type="AlphaFoldDB" id="A0A511DMM4"/>
<evidence type="ECO:0000313" key="2">
    <source>
        <dbReference type="Proteomes" id="UP000321685"/>
    </source>
</evidence>
<dbReference type="Proteomes" id="UP000321685">
    <property type="component" value="Unassembled WGS sequence"/>
</dbReference>
<sequence>MTNEVHRKTVPLTQNELDALASARTAGTALHKALTDYAGLTAARSVASTLHAIFALGLAELDRRALAHGYDELAAEDDVERHAYIASVRSRRRDYLDES</sequence>
<name>A0A511DMM4_9PSEU</name>
<protein>
    <submittedName>
        <fullName evidence="1">Uncharacterized protein</fullName>
    </submittedName>
</protein>
<dbReference type="OrthoDB" id="9903244at2"/>
<dbReference type="RefSeq" id="WP_147113378.1">
    <property type="nucleotide sequence ID" value="NZ_BJVJ01000073.1"/>
</dbReference>
<gene>
    <name evidence="1" type="ORF">PSU4_50200</name>
</gene>
<keyword evidence="2" id="KW-1185">Reference proteome</keyword>
<organism evidence="1 2">
    <name type="scientific">Pseudonocardia sulfidoxydans NBRC 16205</name>
    <dbReference type="NCBI Taxonomy" id="1223511"/>
    <lineage>
        <taxon>Bacteria</taxon>
        <taxon>Bacillati</taxon>
        <taxon>Actinomycetota</taxon>
        <taxon>Actinomycetes</taxon>
        <taxon>Pseudonocardiales</taxon>
        <taxon>Pseudonocardiaceae</taxon>
        <taxon>Pseudonocardia</taxon>
    </lineage>
</organism>